<organism evidence="2 3">
    <name type="scientific">Tropicimonas isoalkanivorans</name>
    <dbReference type="NCBI Taxonomy" id="441112"/>
    <lineage>
        <taxon>Bacteria</taxon>
        <taxon>Pseudomonadati</taxon>
        <taxon>Pseudomonadota</taxon>
        <taxon>Alphaproteobacteria</taxon>
        <taxon>Rhodobacterales</taxon>
        <taxon>Roseobacteraceae</taxon>
        <taxon>Tropicimonas</taxon>
    </lineage>
</organism>
<dbReference type="EMBL" id="FOLG01000004">
    <property type="protein sequence ID" value="SFC37426.1"/>
    <property type="molecule type" value="Genomic_DNA"/>
</dbReference>
<proteinExistence type="predicted"/>
<keyword evidence="1" id="KW-0812">Transmembrane</keyword>
<feature type="transmembrane region" description="Helical" evidence="1">
    <location>
        <begin position="95"/>
        <end position="112"/>
    </location>
</feature>
<feature type="transmembrane region" description="Helical" evidence="1">
    <location>
        <begin position="301"/>
        <end position="322"/>
    </location>
</feature>
<evidence type="ECO:0000313" key="2">
    <source>
        <dbReference type="EMBL" id="SFC37426.1"/>
    </source>
</evidence>
<feature type="transmembrane region" description="Helical" evidence="1">
    <location>
        <begin position="178"/>
        <end position="203"/>
    </location>
</feature>
<feature type="transmembrane region" description="Helical" evidence="1">
    <location>
        <begin position="12"/>
        <end position="35"/>
    </location>
</feature>
<accession>A0A1I1IMG2</accession>
<dbReference type="Proteomes" id="UP000198728">
    <property type="component" value="Unassembled WGS sequence"/>
</dbReference>
<evidence type="ECO:0000256" key="1">
    <source>
        <dbReference type="SAM" id="Phobius"/>
    </source>
</evidence>
<feature type="transmembrane region" description="Helical" evidence="1">
    <location>
        <begin position="118"/>
        <end position="144"/>
    </location>
</feature>
<reference evidence="2 3" key="1">
    <citation type="submission" date="2016-10" db="EMBL/GenBank/DDBJ databases">
        <authorList>
            <person name="de Groot N.N."/>
        </authorList>
    </citation>
    <scope>NUCLEOTIDE SEQUENCE [LARGE SCALE GENOMIC DNA]</scope>
    <source>
        <strain evidence="2 3">DSM 19548</strain>
    </source>
</reference>
<feature type="transmembrane region" description="Helical" evidence="1">
    <location>
        <begin position="70"/>
        <end position="88"/>
    </location>
</feature>
<dbReference type="AlphaFoldDB" id="A0A1I1IMG2"/>
<dbReference type="STRING" id="441112.SAMN04488094_104149"/>
<name>A0A1I1IMG2_9RHOB</name>
<feature type="transmembrane region" description="Helical" evidence="1">
    <location>
        <begin position="268"/>
        <end position="289"/>
    </location>
</feature>
<keyword evidence="1" id="KW-0472">Membrane</keyword>
<gene>
    <name evidence="2" type="ORF">SAMN04488094_104149</name>
</gene>
<dbReference type="RefSeq" id="WP_177208306.1">
    <property type="nucleotide sequence ID" value="NZ_FOLG01000004.1"/>
</dbReference>
<sequence>MALRLALGPAALFVLGMAYAWPLAFVAAVLSILLLQAPAPPSLRAGGALVATAAGLMLAAWVVFTVLQWFPALYMVAVALWVVGAFNLSVNGRSPLLVVLSLFAGLLIPLLVKTSPQLALLVAAWLPLNLAIAVFATQAMFVVLPASQRTRAKAAGTASGQPAFDPERRLVRMSLVTLPYVLVFFLTDGGAVLTLLIVALLTQQLAASTLAGPKVAGSMLVSNVIGGLAALVCYELVVMAPFFPFMALVTLLACLVLGTWSASGRQDAALAGSAMSTMLILFGGAMAPFAEDTSVAMGTRLLQVGMALAWVLSAFVVVDVLLPERSRALPNWRNSLRRGRGRAARAPGPPG</sequence>
<keyword evidence="3" id="KW-1185">Reference proteome</keyword>
<keyword evidence="1" id="KW-1133">Transmembrane helix</keyword>
<evidence type="ECO:0000313" key="3">
    <source>
        <dbReference type="Proteomes" id="UP000198728"/>
    </source>
</evidence>
<evidence type="ECO:0008006" key="4">
    <source>
        <dbReference type="Google" id="ProtNLM"/>
    </source>
</evidence>
<feature type="transmembrane region" description="Helical" evidence="1">
    <location>
        <begin position="215"/>
        <end position="234"/>
    </location>
</feature>
<protein>
    <recommendedName>
        <fullName evidence="4">DUF2955 domain-containing protein</fullName>
    </recommendedName>
</protein>
<feature type="transmembrane region" description="Helical" evidence="1">
    <location>
        <begin position="47"/>
        <end position="64"/>
    </location>
</feature>
<feature type="transmembrane region" description="Helical" evidence="1">
    <location>
        <begin position="241"/>
        <end position="262"/>
    </location>
</feature>